<dbReference type="Pfam" id="PF05241">
    <property type="entry name" value="EBP"/>
    <property type="match status" value="1"/>
</dbReference>
<evidence type="ECO:0000256" key="8">
    <source>
        <dbReference type="ARBA" id="ARBA00023098"/>
    </source>
</evidence>
<dbReference type="InterPro" id="IPR007905">
    <property type="entry name" value="EBP"/>
</dbReference>
<keyword evidence="3" id="KW-0444">Lipid biosynthesis</keyword>
<feature type="transmembrane region" description="Helical" evidence="15">
    <location>
        <begin position="22"/>
        <end position="43"/>
    </location>
</feature>
<dbReference type="GO" id="GO:0004769">
    <property type="term" value="F:steroid Delta-isomerase activity"/>
    <property type="evidence" value="ECO:0007669"/>
    <property type="project" value="TreeGrafter"/>
</dbReference>
<dbReference type="InterPro" id="IPR033118">
    <property type="entry name" value="EXPERA"/>
</dbReference>
<feature type="compositionally biased region" description="Basic residues" evidence="14">
    <location>
        <begin position="322"/>
        <end position="332"/>
    </location>
</feature>
<reference evidence="17" key="1">
    <citation type="submission" date="2022-07" db="EMBL/GenBank/DDBJ databases">
        <title>Draft genome sequence of Zalerion maritima ATCC 34329, a (micro)plastics degrading marine fungus.</title>
        <authorList>
            <person name="Paco A."/>
            <person name="Goncalves M.F.M."/>
            <person name="Rocha-Santos T.A.P."/>
            <person name="Alves A."/>
        </authorList>
    </citation>
    <scope>NUCLEOTIDE SEQUENCE</scope>
    <source>
        <strain evidence="17">ATCC 34329</strain>
    </source>
</reference>
<evidence type="ECO:0000256" key="15">
    <source>
        <dbReference type="SAM" id="Phobius"/>
    </source>
</evidence>
<evidence type="ECO:0000256" key="14">
    <source>
        <dbReference type="SAM" id="MobiDB-lite"/>
    </source>
</evidence>
<dbReference type="PANTHER" id="PTHR14207">
    <property type="entry name" value="STEROL ISOMERASE"/>
    <property type="match status" value="1"/>
</dbReference>
<dbReference type="GO" id="GO:0005783">
    <property type="term" value="C:endoplasmic reticulum"/>
    <property type="evidence" value="ECO:0007669"/>
    <property type="project" value="TreeGrafter"/>
</dbReference>
<evidence type="ECO:0000256" key="3">
    <source>
        <dbReference type="ARBA" id="ARBA00022516"/>
    </source>
</evidence>
<evidence type="ECO:0000256" key="6">
    <source>
        <dbReference type="ARBA" id="ARBA00022989"/>
    </source>
</evidence>
<keyword evidence="11" id="KW-0753">Steroid metabolism</keyword>
<keyword evidence="18" id="KW-1185">Reference proteome</keyword>
<evidence type="ECO:0000256" key="7">
    <source>
        <dbReference type="ARBA" id="ARBA00023011"/>
    </source>
</evidence>
<keyword evidence="10" id="KW-1207">Sterol metabolism</keyword>
<dbReference type="PROSITE" id="PS51751">
    <property type="entry name" value="EXPERA"/>
    <property type="match status" value="1"/>
</dbReference>
<dbReference type="EMBL" id="JAKWBI020000352">
    <property type="protein sequence ID" value="KAJ2896131.1"/>
    <property type="molecule type" value="Genomic_DNA"/>
</dbReference>
<gene>
    <name evidence="17" type="ORF">MKZ38_005855</name>
</gene>
<comment type="subcellular location">
    <subcellularLocation>
        <location evidence="1">Membrane</location>
        <topology evidence="1">Multi-pass membrane protein</topology>
    </subcellularLocation>
</comment>
<keyword evidence="8" id="KW-0443">Lipid metabolism</keyword>
<feature type="transmembrane region" description="Helical" evidence="15">
    <location>
        <begin position="105"/>
        <end position="129"/>
    </location>
</feature>
<keyword evidence="4 13" id="KW-0812">Transmembrane</keyword>
<proteinExistence type="inferred from homology"/>
<comment type="caution">
    <text evidence="17">The sequence shown here is derived from an EMBL/GenBank/DDBJ whole genome shotgun (WGS) entry which is preliminary data.</text>
</comment>
<dbReference type="Proteomes" id="UP001201980">
    <property type="component" value="Unassembled WGS sequence"/>
</dbReference>
<feature type="transmembrane region" description="Helical" evidence="15">
    <location>
        <begin position="141"/>
        <end position="157"/>
    </location>
</feature>
<keyword evidence="5" id="KW-0752">Steroid biosynthesis</keyword>
<organism evidence="17 18">
    <name type="scientific">Zalerion maritima</name>
    <dbReference type="NCBI Taxonomy" id="339359"/>
    <lineage>
        <taxon>Eukaryota</taxon>
        <taxon>Fungi</taxon>
        <taxon>Dikarya</taxon>
        <taxon>Ascomycota</taxon>
        <taxon>Pezizomycotina</taxon>
        <taxon>Sordariomycetes</taxon>
        <taxon>Lulworthiomycetidae</taxon>
        <taxon>Lulworthiales</taxon>
        <taxon>Lulworthiaceae</taxon>
        <taxon>Zalerion</taxon>
    </lineage>
</organism>
<feature type="compositionally biased region" description="Basic and acidic residues" evidence="14">
    <location>
        <begin position="359"/>
        <end position="376"/>
    </location>
</feature>
<evidence type="ECO:0000256" key="11">
    <source>
        <dbReference type="ARBA" id="ARBA00023221"/>
    </source>
</evidence>
<evidence type="ECO:0000256" key="13">
    <source>
        <dbReference type="PROSITE-ProRule" id="PRU01087"/>
    </source>
</evidence>
<feature type="domain" description="EXPERA" evidence="16">
    <location>
        <begin position="50"/>
        <end position="196"/>
    </location>
</feature>
<feature type="compositionally biased region" description="Low complexity" evidence="14">
    <location>
        <begin position="342"/>
        <end position="353"/>
    </location>
</feature>
<name>A0AAD5RJJ9_9PEZI</name>
<evidence type="ECO:0000313" key="17">
    <source>
        <dbReference type="EMBL" id="KAJ2896131.1"/>
    </source>
</evidence>
<feature type="compositionally biased region" description="Basic and acidic residues" evidence="14">
    <location>
        <begin position="266"/>
        <end position="277"/>
    </location>
</feature>
<evidence type="ECO:0000256" key="5">
    <source>
        <dbReference type="ARBA" id="ARBA00022955"/>
    </source>
</evidence>
<evidence type="ECO:0000256" key="10">
    <source>
        <dbReference type="ARBA" id="ARBA00023166"/>
    </source>
</evidence>
<sequence>MHPYLPPGAVIHEQYQDNADPLWSSGAKLGGWILTFLVLYSLLLPKRPRGETWKFWWFLLCSTLHLLFEGWFVWHRSSMVGDQFFLSQLWKEYALSDSRYLTNDTFVLCIEAITVFLWGPLCLLTAFLIARDSHWRHPMQLIACVAHLYGVALYYSTSLYDEYGKGLYHSRPEPVYYWLYYVGFNAPWVIIPAILLWQSVLAIKSAFASAKELDVARSVASKVRMELNSDLKESFAAALAQSSAQLASLALNIAGSASDNPNKNGENNERGKERVEDDQVEVNEDDKAKEVKMNVLSEQENKDDESGKSDYSAVESFIANKYGKKGKGKKGIQRSNQKEQPKQNANQSQNQNQKTPKSPSHEHGTTESIVIHKDNGYEENGMKTAKSRNQSTG</sequence>
<keyword evidence="9 13" id="KW-0472">Membrane</keyword>
<dbReference type="GO" id="GO:0000247">
    <property type="term" value="F:C-8 sterol isomerase activity"/>
    <property type="evidence" value="ECO:0007669"/>
    <property type="project" value="TreeGrafter"/>
</dbReference>
<accession>A0AAD5RJJ9</accession>
<keyword evidence="12" id="KW-0413">Isomerase</keyword>
<evidence type="ECO:0000256" key="12">
    <source>
        <dbReference type="ARBA" id="ARBA00023235"/>
    </source>
</evidence>
<evidence type="ECO:0000313" key="18">
    <source>
        <dbReference type="Proteomes" id="UP001201980"/>
    </source>
</evidence>
<feature type="transmembrane region" description="Helical" evidence="15">
    <location>
        <begin position="177"/>
        <end position="197"/>
    </location>
</feature>
<evidence type="ECO:0000256" key="1">
    <source>
        <dbReference type="ARBA" id="ARBA00004141"/>
    </source>
</evidence>
<evidence type="ECO:0000256" key="9">
    <source>
        <dbReference type="ARBA" id="ARBA00023136"/>
    </source>
</evidence>
<keyword evidence="7" id="KW-0756">Sterol biosynthesis</keyword>
<dbReference type="GO" id="GO:0016020">
    <property type="term" value="C:membrane"/>
    <property type="evidence" value="ECO:0007669"/>
    <property type="project" value="UniProtKB-SubCell"/>
</dbReference>
<dbReference type="GO" id="GO:0047750">
    <property type="term" value="F:cholestenol delta-isomerase activity"/>
    <property type="evidence" value="ECO:0007669"/>
    <property type="project" value="InterPro"/>
</dbReference>
<dbReference type="PANTHER" id="PTHR14207:SF0">
    <property type="entry name" value="3-BETA-HYDROXYSTEROID-DELTA(8),DELTA(7)-ISOMERASE"/>
    <property type="match status" value="1"/>
</dbReference>
<evidence type="ECO:0000256" key="2">
    <source>
        <dbReference type="ARBA" id="ARBA00008337"/>
    </source>
</evidence>
<dbReference type="GO" id="GO:0016126">
    <property type="term" value="P:sterol biosynthetic process"/>
    <property type="evidence" value="ECO:0007669"/>
    <property type="project" value="UniProtKB-KW"/>
</dbReference>
<feature type="region of interest" description="Disordered" evidence="14">
    <location>
        <begin position="255"/>
        <end position="393"/>
    </location>
</feature>
<evidence type="ECO:0000256" key="4">
    <source>
        <dbReference type="ARBA" id="ARBA00022692"/>
    </source>
</evidence>
<dbReference type="AlphaFoldDB" id="A0AAD5RJJ9"/>
<protein>
    <recommendedName>
        <fullName evidence="16">EXPERA domain-containing protein</fullName>
    </recommendedName>
</protein>
<feature type="transmembrane region" description="Helical" evidence="15">
    <location>
        <begin position="55"/>
        <end position="74"/>
    </location>
</feature>
<keyword evidence="6 13" id="KW-1133">Transmembrane helix</keyword>
<comment type="similarity">
    <text evidence="2">Belongs to the EBP family.</text>
</comment>
<evidence type="ECO:0000259" key="16">
    <source>
        <dbReference type="PROSITE" id="PS51751"/>
    </source>
</evidence>